<keyword evidence="6 7" id="KW-0326">Glycosidase</keyword>
<dbReference type="RefSeq" id="WP_331931419.1">
    <property type="nucleotide sequence ID" value="NZ_JBEPLU010000002.1"/>
</dbReference>
<dbReference type="CDD" id="cd00737">
    <property type="entry name" value="lyz_endolysin_autolysin"/>
    <property type="match status" value="1"/>
</dbReference>
<reference evidence="9 10" key="1">
    <citation type="submission" date="2024-06" db="EMBL/GenBank/DDBJ databases">
        <title>Genomic Encyclopedia of Type Strains, Phase IV (KMG-IV): sequencing the most valuable type-strain genomes for metagenomic binning, comparative biology and taxonomic classification.</title>
        <authorList>
            <person name="Goeker M."/>
        </authorList>
    </citation>
    <scope>NUCLEOTIDE SEQUENCE [LARGE SCALE GENOMIC DNA]</scope>
    <source>
        <strain evidence="9 10">DSM 17809</strain>
    </source>
</reference>
<proteinExistence type="inferred from homology"/>
<evidence type="ECO:0000313" key="9">
    <source>
        <dbReference type="EMBL" id="MET3527799.1"/>
    </source>
</evidence>
<keyword evidence="8" id="KW-0472">Membrane</keyword>
<dbReference type="InterPro" id="IPR034690">
    <property type="entry name" value="Endolysin_T4_type"/>
</dbReference>
<gene>
    <name evidence="9" type="ORF">ABID41_002917</name>
</gene>
<evidence type="ECO:0000256" key="6">
    <source>
        <dbReference type="ARBA" id="ARBA00023295"/>
    </source>
</evidence>
<keyword evidence="3 7" id="KW-0081">Bacteriolytic enzyme</keyword>
<comment type="caution">
    <text evidence="9">The sequence shown here is derived from an EMBL/GenBank/DDBJ whole genome shotgun (WGS) entry which is preliminary data.</text>
</comment>
<keyword evidence="4 7" id="KW-0378">Hydrolase</keyword>
<sequence>MKSRNQVSRAAIELIKRCEGYRRKAAQAPDGRWTIGYGHTLTAREGAEVSADDAEALLIYDLIAISHVVNEWVFAPLNQNQFDALVAFAFNIGAENFRHSAVLRRLNEGAFIQAACAMELWRKAEFEGEKIVVDALVRRRSAEKALFLTPPNGWVPTPSPVVRPNVDLDATGVVPRQVPAALRTSLEGTTAALYLDETEQEHPISHDEPPSAAAQAAASVSSRLAGVFKEVELPPEPPRLVVEERNAMAPFPHAAADALFVLTPPEEEEPEPADLFKEPKLELVAANESEPTLFEAESAPAARPQEEPVADLFTDRLGPRPRAKRKGGLGPAVALAAAGLAIFGGSVFWAMNTPATYANGPLSRGAVVWLAGILGVALVGVAVYLILDRLGRPALEQIDGRPDRDQ</sequence>
<keyword evidence="5" id="KW-1035">Host cytoplasm</keyword>
<dbReference type="Proteomes" id="UP001549110">
    <property type="component" value="Unassembled WGS sequence"/>
</dbReference>
<evidence type="ECO:0000256" key="2">
    <source>
        <dbReference type="ARBA" id="ARBA00022529"/>
    </source>
</evidence>
<organism evidence="9 10">
    <name type="scientific">Phenylobacterium koreense</name>
    <dbReference type="NCBI Taxonomy" id="266125"/>
    <lineage>
        <taxon>Bacteria</taxon>
        <taxon>Pseudomonadati</taxon>
        <taxon>Pseudomonadota</taxon>
        <taxon>Alphaproteobacteria</taxon>
        <taxon>Caulobacterales</taxon>
        <taxon>Caulobacteraceae</taxon>
        <taxon>Phenylobacterium</taxon>
    </lineage>
</organism>
<evidence type="ECO:0000256" key="3">
    <source>
        <dbReference type="ARBA" id="ARBA00022638"/>
    </source>
</evidence>
<evidence type="ECO:0000256" key="8">
    <source>
        <dbReference type="SAM" id="Phobius"/>
    </source>
</evidence>
<comment type="similarity">
    <text evidence="7">Belongs to the glycosyl hydrolase 24 family.</text>
</comment>
<evidence type="ECO:0000256" key="4">
    <source>
        <dbReference type="ARBA" id="ARBA00022801"/>
    </source>
</evidence>
<dbReference type="InterPro" id="IPR051018">
    <property type="entry name" value="Bacteriophage_GH24"/>
</dbReference>
<dbReference type="GO" id="GO:0003796">
    <property type="term" value="F:lysozyme activity"/>
    <property type="evidence" value="ECO:0007669"/>
    <property type="project" value="UniProtKB-EC"/>
</dbReference>
<dbReference type="SUPFAM" id="SSF53955">
    <property type="entry name" value="Lysozyme-like"/>
    <property type="match status" value="1"/>
</dbReference>
<comment type="catalytic activity">
    <reaction evidence="1 7">
        <text>Hydrolysis of (1-&gt;4)-beta-linkages between N-acetylmuramic acid and N-acetyl-D-glucosamine residues in a peptidoglycan and between N-acetyl-D-glucosamine residues in chitodextrins.</text>
        <dbReference type="EC" id="3.2.1.17"/>
    </reaction>
</comment>
<evidence type="ECO:0000256" key="1">
    <source>
        <dbReference type="ARBA" id="ARBA00000632"/>
    </source>
</evidence>
<dbReference type="HAMAP" id="MF_04110">
    <property type="entry name" value="ENDOLYSIN_T4"/>
    <property type="match status" value="1"/>
</dbReference>
<dbReference type="PANTHER" id="PTHR38107">
    <property type="match status" value="1"/>
</dbReference>
<feature type="transmembrane region" description="Helical" evidence="8">
    <location>
        <begin position="329"/>
        <end position="351"/>
    </location>
</feature>
<name>A0ABV2EL67_9CAUL</name>
<dbReference type="EMBL" id="JBEPLU010000002">
    <property type="protein sequence ID" value="MET3527799.1"/>
    <property type="molecule type" value="Genomic_DNA"/>
</dbReference>
<dbReference type="PANTHER" id="PTHR38107:SF3">
    <property type="entry name" value="LYSOZYME RRRD-RELATED"/>
    <property type="match status" value="1"/>
</dbReference>
<dbReference type="Gene3D" id="1.10.530.40">
    <property type="match status" value="1"/>
</dbReference>
<keyword evidence="2 7" id="KW-0929">Antimicrobial</keyword>
<dbReference type="EC" id="3.2.1.17" evidence="7"/>
<evidence type="ECO:0000256" key="7">
    <source>
        <dbReference type="RuleBase" id="RU003788"/>
    </source>
</evidence>
<evidence type="ECO:0000256" key="5">
    <source>
        <dbReference type="ARBA" id="ARBA00023200"/>
    </source>
</evidence>
<dbReference type="InterPro" id="IPR033907">
    <property type="entry name" value="Endolysin_autolysin"/>
</dbReference>
<protein>
    <recommendedName>
        <fullName evidence="7">Lysozyme</fullName>
        <ecNumber evidence="7">3.2.1.17</ecNumber>
    </recommendedName>
</protein>
<dbReference type="InterPro" id="IPR002196">
    <property type="entry name" value="Glyco_hydro_24"/>
</dbReference>
<dbReference type="InterPro" id="IPR023347">
    <property type="entry name" value="Lysozyme_dom_sf"/>
</dbReference>
<dbReference type="InterPro" id="IPR023346">
    <property type="entry name" value="Lysozyme-like_dom_sf"/>
</dbReference>
<keyword evidence="8" id="KW-1133">Transmembrane helix</keyword>
<feature type="transmembrane region" description="Helical" evidence="8">
    <location>
        <begin position="366"/>
        <end position="387"/>
    </location>
</feature>
<evidence type="ECO:0000313" key="10">
    <source>
        <dbReference type="Proteomes" id="UP001549110"/>
    </source>
</evidence>
<dbReference type="Pfam" id="PF00959">
    <property type="entry name" value="Phage_lysozyme"/>
    <property type="match status" value="1"/>
</dbReference>
<keyword evidence="8" id="KW-0812">Transmembrane</keyword>
<keyword evidence="10" id="KW-1185">Reference proteome</keyword>
<accession>A0ABV2EL67</accession>